<dbReference type="Proteomes" id="UP000811609">
    <property type="component" value="Chromosome 11"/>
</dbReference>
<comment type="caution">
    <text evidence="2">The sequence shown here is derived from an EMBL/GenBank/DDBJ whole genome shotgun (WGS) entry which is preliminary data.</text>
</comment>
<evidence type="ECO:0000313" key="3">
    <source>
        <dbReference type="Proteomes" id="UP000811609"/>
    </source>
</evidence>
<dbReference type="PANTHER" id="PTHR45749">
    <property type="match status" value="1"/>
</dbReference>
<proteinExistence type="predicted"/>
<evidence type="ECO:0000313" key="2">
    <source>
        <dbReference type="EMBL" id="KAG6635035.1"/>
    </source>
</evidence>
<evidence type="ECO:0000256" key="1">
    <source>
        <dbReference type="SAM" id="MobiDB-lite"/>
    </source>
</evidence>
<keyword evidence="3" id="KW-1185">Reference proteome</keyword>
<dbReference type="PANTHER" id="PTHR45749:SF32">
    <property type="entry name" value="ZINC FINGER MYM-TYPE PROTEIN 1-LIKE"/>
    <property type="match status" value="1"/>
</dbReference>
<sequence length="304" mass="35036">MVENLGETFVDDQETHQIGPQDNKINQEIQQNGYEDNETTQQTQQKGFKDSAQACTTTIIAGEFGKSIEENKNTENIFDSIHSNIYDLVQWKYVDTKLRDLLVEKVKTLGKNNLPFQRQNGKIYQENNGNFLSLIEIIFEFDPIMQKHIRRIQDDSSHQEQMSLILRCVNISTSPIKIDEHFLEFIKVDDTSEKCILGELLDAIKSLELDINNVQGQNNVSILTLKPLSRTCWKSQIESSKAIKFQTPQIRENFEFILGMTICKSLQSKDMHIDIAINYLLETTHLFTVVEPNTEKQSMEVKTV</sequence>
<name>A0A8T1NX61_CARIL</name>
<organism evidence="2 3">
    <name type="scientific">Carya illinoinensis</name>
    <name type="common">Pecan</name>
    <dbReference type="NCBI Taxonomy" id="32201"/>
    <lineage>
        <taxon>Eukaryota</taxon>
        <taxon>Viridiplantae</taxon>
        <taxon>Streptophyta</taxon>
        <taxon>Embryophyta</taxon>
        <taxon>Tracheophyta</taxon>
        <taxon>Spermatophyta</taxon>
        <taxon>Magnoliopsida</taxon>
        <taxon>eudicotyledons</taxon>
        <taxon>Gunneridae</taxon>
        <taxon>Pentapetalae</taxon>
        <taxon>rosids</taxon>
        <taxon>fabids</taxon>
        <taxon>Fagales</taxon>
        <taxon>Juglandaceae</taxon>
        <taxon>Carya</taxon>
    </lineage>
</organism>
<gene>
    <name evidence="2" type="ORF">CIPAW_11G014600</name>
</gene>
<protein>
    <submittedName>
        <fullName evidence="2">Uncharacterized protein</fullName>
    </submittedName>
</protein>
<dbReference type="EMBL" id="CM031819">
    <property type="protein sequence ID" value="KAG6635035.1"/>
    <property type="molecule type" value="Genomic_DNA"/>
</dbReference>
<reference evidence="2" key="1">
    <citation type="submission" date="2020-12" db="EMBL/GenBank/DDBJ databases">
        <title>WGS assembly of Carya illinoinensis cv. Pawnee.</title>
        <authorList>
            <person name="Platts A."/>
            <person name="Shu S."/>
            <person name="Wright S."/>
            <person name="Barry K."/>
            <person name="Edger P."/>
            <person name="Pires J.C."/>
            <person name="Schmutz J."/>
        </authorList>
    </citation>
    <scope>NUCLEOTIDE SEQUENCE</scope>
    <source>
        <tissue evidence="2">Leaf</tissue>
    </source>
</reference>
<feature type="region of interest" description="Disordered" evidence="1">
    <location>
        <begin position="1"/>
        <end position="23"/>
    </location>
</feature>
<dbReference type="AlphaFoldDB" id="A0A8T1NX61"/>
<accession>A0A8T1NX61</accession>